<name>A0ACC2T306_9FUNG</name>
<sequence length="193" mass="21712">MVTLTVMLGEGIGRDFGKTMCFDCGTDTTSLWRRDSLGNTVCNACRLYFLHHNKKRPLSARPHVIKRRNRKKQPKPKAKAQAEWAQVGWPQLPSFESLTQHSPTYPSYSSTRSPPTSDLAQYHYPARPSMSLPPLDLRSDTHDYTASQSSPPRHPTLPSLHECIRSLGVPSLSIPRYHPSLCPTTPPPSPHYL</sequence>
<organism evidence="1 2">
    <name type="scientific">Entomophthora muscae</name>
    <dbReference type="NCBI Taxonomy" id="34485"/>
    <lineage>
        <taxon>Eukaryota</taxon>
        <taxon>Fungi</taxon>
        <taxon>Fungi incertae sedis</taxon>
        <taxon>Zoopagomycota</taxon>
        <taxon>Entomophthoromycotina</taxon>
        <taxon>Entomophthoromycetes</taxon>
        <taxon>Entomophthorales</taxon>
        <taxon>Entomophthoraceae</taxon>
        <taxon>Entomophthora</taxon>
    </lineage>
</organism>
<dbReference type="Proteomes" id="UP001165960">
    <property type="component" value="Unassembled WGS sequence"/>
</dbReference>
<keyword evidence="2" id="KW-1185">Reference proteome</keyword>
<gene>
    <name evidence="1" type="primary">SFU1_4</name>
    <name evidence="1" type="ORF">DSO57_1023301</name>
</gene>
<evidence type="ECO:0000313" key="1">
    <source>
        <dbReference type="EMBL" id="KAJ9068968.1"/>
    </source>
</evidence>
<reference evidence="1" key="1">
    <citation type="submission" date="2022-04" db="EMBL/GenBank/DDBJ databases">
        <title>Genome of the entomopathogenic fungus Entomophthora muscae.</title>
        <authorList>
            <person name="Elya C."/>
            <person name="Lovett B.R."/>
            <person name="Lee E."/>
            <person name="Macias A.M."/>
            <person name="Hajek A.E."/>
            <person name="De Bivort B.L."/>
            <person name="Kasson M.T."/>
            <person name="De Fine Licht H.H."/>
            <person name="Stajich J.E."/>
        </authorList>
    </citation>
    <scope>NUCLEOTIDE SEQUENCE</scope>
    <source>
        <strain evidence="1">Berkeley</strain>
    </source>
</reference>
<dbReference type="EMBL" id="QTSX02003671">
    <property type="protein sequence ID" value="KAJ9068968.1"/>
    <property type="molecule type" value="Genomic_DNA"/>
</dbReference>
<protein>
    <submittedName>
        <fullName evidence="1">Suppressor of ferric uptake 1</fullName>
    </submittedName>
</protein>
<proteinExistence type="predicted"/>
<evidence type="ECO:0000313" key="2">
    <source>
        <dbReference type="Proteomes" id="UP001165960"/>
    </source>
</evidence>
<comment type="caution">
    <text evidence="1">The sequence shown here is derived from an EMBL/GenBank/DDBJ whole genome shotgun (WGS) entry which is preliminary data.</text>
</comment>
<accession>A0ACC2T306</accession>